<dbReference type="GO" id="GO:0008168">
    <property type="term" value="F:methyltransferase activity"/>
    <property type="evidence" value="ECO:0007669"/>
    <property type="project" value="UniProtKB-KW"/>
</dbReference>
<proteinExistence type="predicted"/>
<keyword evidence="3" id="KW-1185">Reference proteome</keyword>
<gene>
    <name evidence="2" type="ORF">BLA60_37815</name>
</gene>
<sequence length="217" mass="22469">MTAAYDEIADWYEERFGGGEDPLGLHAALGELLGTGSGPCLEIGCGTGHNAGTVADLGWTPVGVDISARMLGHARGRLPVARGDAALVPVRSGAVSAVVTVMAHTDMSDFFAVLRQIERVLAPGGVYAHVGVHPCFVGGFADHSDPAAVVVRGGYRETHWTKESWTDQGLRDKVGAVHVPLAGLLNGVVAVGMGLERFVEGGEPVPGMLGILARKPG</sequence>
<dbReference type="GO" id="GO:0032259">
    <property type="term" value="P:methylation"/>
    <property type="evidence" value="ECO:0007669"/>
    <property type="project" value="UniProtKB-KW"/>
</dbReference>
<dbReference type="InterPro" id="IPR029063">
    <property type="entry name" value="SAM-dependent_MTases_sf"/>
</dbReference>
<dbReference type="Proteomes" id="UP000185696">
    <property type="component" value="Unassembled WGS sequence"/>
</dbReference>
<name>A0A7Z0WDY8_9PSEU</name>
<dbReference type="AlphaFoldDB" id="A0A7Z0WDY8"/>
<comment type="caution">
    <text evidence="2">The sequence shown here is derived from an EMBL/GenBank/DDBJ whole genome shotgun (WGS) entry which is preliminary data.</text>
</comment>
<reference evidence="2 3" key="1">
    <citation type="submission" date="2016-12" db="EMBL/GenBank/DDBJ databases">
        <title>The draft genome sequence of Actinophytocola xinjiangensis.</title>
        <authorList>
            <person name="Wang W."/>
            <person name="Yuan L."/>
        </authorList>
    </citation>
    <scope>NUCLEOTIDE SEQUENCE [LARGE SCALE GENOMIC DNA]</scope>
    <source>
        <strain evidence="2 3">CGMCC 4.4663</strain>
    </source>
</reference>
<keyword evidence="2" id="KW-0489">Methyltransferase</keyword>
<evidence type="ECO:0000313" key="2">
    <source>
        <dbReference type="EMBL" id="OLF05139.1"/>
    </source>
</evidence>
<dbReference type="SUPFAM" id="SSF53335">
    <property type="entry name" value="S-adenosyl-L-methionine-dependent methyltransferases"/>
    <property type="match status" value="1"/>
</dbReference>
<dbReference type="Gene3D" id="3.40.50.150">
    <property type="entry name" value="Vaccinia Virus protein VP39"/>
    <property type="match status" value="1"/>
</dbReference>
<evidence type="ECO:0000259" key="1">
    <source>
        <dbReference type="Pfam" id="PF13649"/>
    </source>
</evidence>
<dbReference type="CDD" id="cd02440">
    <property type="entry name" value="AdoMet_MTases"/>
    <property type="match status" value="1"/>
</dbReference>
<dbReference type="RefSeq" id="WP_075137896.1">
    <property type="nucleotide sequence ID" value="NZ_MSIF01000033.1"/>
</dbReference>
<protein>
    <submittedName>
        <fullName evidence="2">SAM-dependent methyltransferase</fullName>
    </submittedName>
</protein>
<organism evidence="2 3">
    <name type="scientific">Actinophytocola xinjiangensis</name>
    <dbReference type="NCBI Taxonomy" id="485602"/>
    <lineage>
        <taxon>Bacteria</taxon>
        <taxon>Bacillati</taxon>
        <taxon>Actinomycetota</taxon>
        <taxon>Actinomycetes</taxon>
        <taxon>Pseudonocardiales</taxon>
        <taxon>Pseudonocardiaceae</taxon>
    </lineage>
</organism>
<dbReference type="InterPro" id="IPR041698">
    <property type="entry name" value="Methyltransf_25"/>
</dbReference>
<dbReference type="Pfam" id="PF13649">
    <property type="entry name" value="Methyltransf_25"/>
    <property type="match status" value="1"/>
</dbReference>
<evidence type="ECO:0000313" key="3">
    <source>
        <dbReference type="Proteomes" id="UP000185696"/>
    </source>
</evidence>
<dbReference type="OrthoDB" id="189743at2"/>
<feature type="domain" description="Methyltransferase" evidence="1">
    <location>
        <begin position="41"/>
        <end position="125"/>
    </location>
</feature>
<accession>A0A7Z0WDY8</accession>
<keyword evidence="2" id="KW-0808">Transferase</keyword>
<dbReference type="EMBL" id="MSIF01000033">
    <property type="protein sequence ID" value="OLF05139.1"/>
    <property type="molecule type" value="Genomic_DNA"/>
</dbReference>